<sequence>MIVVYTPAGGEPEHYDASSLRVSEASIVQRTVDMKWQEIASGLERDDLDAMRGIIWVLKKRSQPSLRYGEFDPGVNEMTTVMDDREVDSYIDNAFRMAEAGEDGSLQDVADVLQANLPEISLNPERTRARITEKLTGPKAEPEGEPAPEETASEDPSPSPTSSTPAASTSPSSPTSSTSRRRRSTS</sequence>
<name>A0ABV1UCZ9_9ACTN</name>
<dbReference type="EMBL" id="JBEPAZ010000030">
    <property type="protein sequence ID" value="MER6431596.1"/>
    <property type="molecule type" value="Genomic_DNA"/>
</dbReference>
<organism evidence="2 3">
    <name type="scientific">Streptomyces sp. 900105245</name>
    <dbReference type="NCBI Taxonomy" id="3154379"/>
    <lineage>
        <taxon>Bacteria</taxon>
        <taxon>Bacillati</taxon>
        <taxon>Actinomycetota</taxon>
        <taxon>Actinomycetes</taxon>
        <taxon>Kitasatosporales</taxon>
        <taxon>Streptomycetaceae</taxon>
        <taxon>Streptomyces</taxon>
    </lineage>
</organism>
<keyword evidence="3" id="KW-1185">Reference proteome</keyword>
<evidence type="ECO:0000313" key="3">
    <source>
        <dbReference type="Proteomes" id="UP001470023"/>
    </source>
</evidence>
<dbReference type="Proteomes" id="UP001470023">
    <property type="component" value="Unassembled WGS sequence"/>
</dbReference>
<feature type="compositionally biased region" description="Low complexity" evidence="1">
    <location>
        <begin position="154"/>
        <end position="178"/>
    </location>
</feature>
<protein>
    <submittedName>
        <fullName evidence="2">Uncharacterized protein</fullName>
    </submittedName>
</protein>
<feature type="region of interest" description="Disordered" evidence="1">
    <location>
        <begin position="124"/>
        <end position="186"/>
    </location>
</feature>
<comment type="caution">
    <text evidence="2">The sequence shown here is derived from an EMBL/GenBank/DDBJ whole genome shotgun (WGS) entry which is preliminary data.</text>
</comment>
<proteinExistence type="predicted"/>
<evidence type="ECO:0000313" key="2">
    <source>
        <dbReference type="EMBL" id="MER6431596.1"/>
    </source>
</evidence>
<reference evidence="2 3" key="1">
    <citation type="submission" date="2024-06" db="EMBL/GenBank/DDBJ databases">
        <title>The Natural Products Discovery Center: Release of the First 8490 Sequenced Strains for Exploring Actinobacteria Biosynthetic Diversity.</title>
        <authorList>
            <person name="Kalkreuter E."/>
            <person name="Kautsar S.A."/>
            <person name="Yang D."/>
            <person name="Bader C.D."/>
            <person name="Teijaro C.N."/>
            <person name="Fluegel L."/>
            <person name="Davis C.M."/>
            <person name="Simpson J.R."/>
            <person name="Lauterbach L."/>
            <person name="Steele A.D."/>
            <person name="Gui C."/>
            <person name="Meng S."/>
            <person name="Li G."/>
            <person name="Viehrig K."/>
            <person name="Ye F."/>
            <person name="Su P."/>
            <person name="Kiefer A.F."/>
            <person name="Nichols A."/>
            <person name="Cepeda A.J."/>
            <person name="Yan W."/>
            <person name="Fan B."/>
            <person name="Jiang Y."/>
            <person name="Adhikari A."/>
            <person name="Zheng C.-J."/>
            <person name="Schuster L."/>
            <person name="Cowan T.M."/>
            <person name="Smanski M.J."/>
            <person name="Chevrette M.G."/>
            <person name="De Carvalho L.P.S."/>
            <person name="Shen B."/>
        </authorList>
    </citation>
    <scope>NUCLEOTIDE SEQUENCE [LARGE SCALE GENOMIC DNA]</scope>
    <source>
        <strain evidence="2 3">NPDC001166</strain>
    </source>
</reference>
<accession>A0ABV1UCZ9</accession>
<dbReference type="RefSeq" id="WP_352064679.1">
    <property type="nucleotide sequence ID" value="NZ_JBEPAZ010000030.1"/>
</dbReference>
<gene>
    <name evidence="2" type="ORF">ABT272_28275</name>
</gene>
<feature type="compositionally biased region" description="Acidic residues" evidence="1">
    <location>
        <begin position="143"/>
        <end position="153"/>
    </location>
</feature>
<evidence type="ECO:0000256" key="1">
    <source>
        <dbReference type="SAM" id="MobiDB-lite"/>
    </source>
</evidence>